<accession>A0A368YIW1</accession>
<evidence type="ECO:0000313" key="3">
    <source>
        <dbReference type="EMBL" id="RCW80115.1"/>
    </source>
</evidence>
<comment type="caution">
    <text evidence="3">The sequence shown here is derived from an EMBL/GenBank/DDBJ whole genome shotgun (WGS) entry which is preliminary data.</text>
</comment>
<evidence type="ECO:0000256" key="1">
    <source>
        <dbReference type="SAM" id="MobiDB-lite"/>
    </source>
</evidence>
<organism evidence="3 4">
    <name type="scientific">Phyllobacterium bourgognense</name>
    <dbReference type="NCBI Taxonomy" id="314236"/>
    <lineage>
        <taxon>Bacteria</taxon>
        <taxon>Pseudomonadati</taxon>
        <taxon>Pseudomonadota</taxon>
        <taxon>Alphaproteobacteria</taxon>
        <taxon>Hyphomicrobiales</taxon>
        <taxon>Phyllobacteriaceae</taxon>
        <taxon>Phyllobacterium</taxon>
    </lineage>
</organism>
<feature type="compositionally biased region" description="Basic and acidic residues" evidence="1">
    <location>
        <begin position="31"/>
        <end position="52"/>
    </location>
</feature>
<proteinExistence type="predicted"/>
<dbReference type="PIRSF" id="PIRSF036054">
    <property type="entry name" value="UCP036054"/>
    <property type="match status" value="1"/>
</dbReference>
<feature type="region of interest" description="Disordered" evidence="1">
    <location>
        <begin position="21"/>
        <end position="52"/>
    </location>
</feature>
<gene>
    <name evidence="3" type="ORF">C7476_11580</name>
</gene>
<dbReference type="Pfam" id="PF13154">
    <property type="entry name" value="DUF3991"/>
    <property type="match status" value="1"/>
</dbReference>
<keyword evidence="4" id="KW-1185">Reference proteome</keyword>
<dbReference type="Pfam" id="PF13155">
    <property type="entry name" value="Toprim_2"/>
    <property type="match status" value="1"/>
</dbReference>
<dbReference type="EMBL" id="QPJM01000015">
    <property type="protein sequence ID" value="RCW80115.1"/>
    <property type="molecule type" value="Genomic_DNA"/>
</dbReference>
<evidence type="ECO:0000259" key="2">
    <source>
        <dbReference type="Pfam" id="PF13154"/>
    </source>
</evidence>
<dbReference type="InterPro" id="IPR017041">
    <property type="entry name" value="UCP036054"/>
</dbReference>
<feature type="region of interest" description="Disordered" evidence="1">
    <location>
        <begin position="145"/>
        <end position="168"/>
    </location>
</feature>
<reference evidence="3 4" key="1">
    <citation type="submission" date="2018-07" db="EMBL/GenBank/DDBJ databases">
        <title>Genomic Encyclopedia of Type Strains, Phase III (KMG-III): the genomes of soil and plant-associated and newly described type strains.</title>
        <authorList>
            <person name="Whitman W."/>
        </authorList>
    </citation>
    <scope>NUCLEOTIDE SEQUENCE [LARGE SCALE GENOMIC DNA]</scope>
    <source>
        <strain evidence="3 4">31-25a</strain>
    </source>
</reference>
<dbReference type="AlphaFoldDB" id="A0A368YIW1"/>
<protein>
    <submittedName>
        <fullName evidence="3">Toprim domain-containing protein</fullName>
    </submittedName>
</protein>
<sequence>MAQDADLQLVSRALAAFALRGPPETVPQTAGKEKSVKKGGRESAGRSMERQELEELRDRVSCAVVLEQADFAVDMRESTRKAVKYRRGAEIIIVIHEGRGWFDPLSDAKGDVFRLAEHLDGVSFVTAIDRVASLVGVISKEPVWRRPPRGSAPTSSIPQRWDNRRKPSRGSMTWRYLLAERRLPEAIICEAIRRNMLREGPYGSMWAAHVDDEGMVTGWEERGPGWRGFSSGGSKVLFRFGSASALRLCVTEAAIDAMSLAAFEGLRDGSLYLSTGGGWSPTTEAAVRVLAARPCARIVAATDANSQGETFATRLRGIADEAGCDWLRLAPWAEDWNEALRATDIPPCRYAPG</sequence>
<dbReference type="CDD" id="cd00188">
    <property type="entry name" value="TOPRIM"/>
    <property type="match status" value="1"/>
</dbReference>
<dbReference type="Gene3D" id="3.40.1360.10">
    <property type="match status" value="1"/>
</dbReference>
<dbReference type="InterPro" id="IPR025054">
    <property type="entry name" value="DUF3991"/>
</dbReference>
<feature type="domain" description="DUF3991" evidence="2">
    <location>
        <begin position="175"/>
        <end position="242"/>
    </location>
</feature>
<name>A0A368YIW1_9HYPH</name>
<evidence type="ECO:0000313" key="4">
    <source>
        <dbReference type="Proteomes" id="UP000253324"/>
    </source>
</evidence>
<dbReference type="Proteomes" id="UP000253324">
    <property type="component" value="Unassembled WGS sequence"/>
</dbReference>